<feature type="domain" description="DUF6593" evidence="1">
    <location>
        <begin position="22"/>
        <end position="162"/>
    </location>
</feature>
<dbReference type="Proteomes" id="UP000775547">
    <property type="component" value="Unassembled WGS sequence"/>
</dbReference>
<name>A0A9P7KF93_9AGAR</name>
<organism evidence="2 3">
    <name type="scientific">Asterophora parasitica</name>
    <dbReference type="NCBI Taxonomy" id="117018"/>
    <lineage>
        <taxon>Eukaryota</taxon>
        <taxon>Fungi</taxon>
        <taxon>Dikarya</taxon>
        <taxon>Basidiomycota</taxon>
        <taxon>Agaricomycotina</taxon>
        <taxon>Agaricomycetes</taxon>
        <taxon>Agaricomycetidae</taxon>
        <taxon>Agaricales</taxon>
        <taxon>Tricholomatineae</taxon>
        <taxon>Lyophyllaceae</taxon>
        <taxon>Asterophora</taxon>
    </lineage>
</organism>
<sequence>MAFLTFSDKDILNSELHPSFPDASYRIKTHSGLFGRRTTALTPLSHGSPYRGIAGEIDWKAKKFQIGGVKRKWKSLKRGGGVFSSGKEWHWSGRSYVVRYHDKEWTATRHSWGNSAGAVFRLRRTHLFRSNEPASISFSQDIPPEDMVFLILVFLYSETKRRAKGYAEASNPAHSNHAYSNQASTMTVLAAGAS</sequence>
<dbReference type="Pfam" id="PF20236">
    <property type="entry name" value="DUF6593"/>
    <property type="match status" value="1"/>
</dbReference>
<dbReference type="OrthoDB" id="2998550at2759"/>
<proteinExistence type="predicted"/>
<evidence type="ECO:0000313" key="2">
    <source>
        <dbReference type="EMBL" id="KAG5646620.1"/>
    </source>
</evidence>
<dbReference type="AlphaFoldDB" id="A0A9P7KF93"/>
<evidence type="ECO:0000313" key="3">
    <source>
        <dbReference type="Proteomes" id="UP000775547"/>
    </source>
</evidence>
<gene>
    <name evidence="2" type="ORF">DXG03_002924</name>
</gene>
<dbReference type="EMBL" id="JABCKV010000019">
    <property type="protein sequence ID" value="KAG5646620.1"/>
    <property type="molecule type" value="Genomic_DNA"/>
</dbReference>
<reference evidence="2" key="2">
    <citation type="submission" date="2021-10" db="EMBL/GenBank/DDBJ databases">
        <title>Phylogenomics reveals ancestral predisposition of the termite-cultivated fungus Termitomyces towards a domesticated lifestyle.</title>
        <authorList>
            <person name="Auxier B."/>
            <person name="Grum-Grzhimaylo A."/>
            <person name="Cardenas M.E."/>
            <person name="Lodge J.D."/>
            <person name="Laessoe T."/>
            <person name="Pedersen O."/>
            <person name="Smith M.E."/>
            <person name="Kuyper T.W."/>
            <person name="Franco-Molano E.A."/>
            <person name="Baroni T.J."/>
            <person name="Aanen D.K."/>
        </authorList>
    </citation>
    <scope>NUCLEOTIDE SEQUENCE</scope>
    <source>
        <strain evidence="2">AP01</strain>
        <tissue evidence="2">Mycelium</tissue>
    </source>
</reference>
<comment type="caution">
    <text evidence="2">The sequence shown here is derived from an EMBL/GenBank/DDBJ whole genome shotgun (WGS) entry which is preliminary data.</text>
</comment>
<evidence type="ECO:0000259" key="1">
    <source>
        <dbReference type="Pfam" id="PF20236"/>
    </source>
</evidence>
<keyword evidence="3" id="KW-1185">Reference proteome</keyword>
<dbReference type="InterPro" id="IPR046528">
    <property type="entry name" value="DUF6593"/>
</dbReference>
<protein>
    <recommendedName>
        <fullName evidence="1">DUF6593 domain-containing protein</fullName>
    </recommendedName>
</protein>
<reference evidence="2" key="1">
    <citation type="submission" date="2020-07" db="EMBL/GenBank/DDBJ databases">
        <authorList>
            <person name="Nieuwenhuis M."/>
            <person name="Van De Peppel L.J.J."/>
        </authorList>
    </citation>
    <scope>NUCLEOTIDE SEQUENCE</scope>
    <source>
        <strain evidence="2">AP01</strain>
        <tissue evidence="2">Mycelium</tissue>
    </source>
</reference>
<accession>A0A9P7KF93</accession>